<evidence type="ECO:0000313" key="3">
    <source>
        <dbReference type="Proteomes" id="UP001153321"/>
    </source>
</evidence>
<name>A0A9P0IKG3_SPOLI</name>
<feature type="compositionally biased region" description="Polar residues" evidence="1">
    <location>
        <begin position="261"/>
        <end position="280"/>
    </location>
</feature>
<feature type="compositionally biased region" description="Basic and acidic residues" evidence="1">
    <location>
        <begin position="90"/>
        <end position="102"/>
    </location>
</feature>
<feature type="region of interest" description="Disordered" evidence="1">
    <location>
        <begin position="261"/>
        <end position="286"/>
    </location>
</feature>
<keyword evidence="3" id="KW-1185">Reference proteome</keyword>
<sequence>MNNLPVFYNYPTTFVTMQINTHHPAIANWSTKEKYELMKALRPNDLDIHRLLEKIPTKTRAEIEAAIKFYVSIAKHHPMLAPPPPPPPPKQEKNDKKRKAEALNDSPPDTLRELEEELNEIMPTNELVMETTTAIRMISEYNKPPSMEPANSFDSNDVYKEIANVMQSHSGSHTAEGTLNENSQDTAGRADGLDSNMTQILKNIKVPKRTCTSTASATTTTFGLASGSGSTYDMTSLPSTSAMASTSAAMHPARIRRSVATQHNPMNVSNEHLTTPSGSFDYNKDL</sequence>
<proteinExistence type="predicted"/>
<dbReference type="EMBL" id="LR824562">
    <property type="protein sequence ID" value="CAH1647739.1"/>
    <property type="molecule type" value="Genomic_DNA"/>
</dbReference>
<feature type="region of interest" description="Disordered" evidence="1">
    <location>
        <begin position="170"/>
        <end position="191"/>
    </location>
</feature>
<organism evidence="2 3">
    <name type="scientific">Spodoptera littoralis</name>
    <name type="common">Egyptian cotton leafworm</name>
    <dbReference type="NCBI Taxonomy" id="7109"/>
    <lineage>
        <taxon>Eukaryota</taxon>
        <taxon>Metazoa</taxon>
        <taxon>Ecdysozoa</taxon>
        <taxon>Arthropoda</taxon>
        <taxon>Hexapoda</taxon>
        <taxon>Insecta</taxon>
        <taxon>Pterygota</taxon>
        <taxon>Neoptera</taxon>
        <taxon>Endopterygota</taxon>
        <taxon>Lepidoptera</taxon>
        <taxon>Glossata</taxon>
        <taxon>Ditrysia</taxon>
        <taxon>Noctuoidea</taxon>
        <taxon>Noctuidae</taxon>
        <taxon>Amphipyrinae</taxon>
        <taxon>Spodoptera</taxon>
    </lineage>
</organism>
<gene>
    <name evidence="2" type="ORF">SPLIT_LOCUS13086</name>
</gene>
<feature type="compositionally biased region" description="Pro residues" evidence="1">
    <location>
        <begin position="80"/>
        <end position="89"/>
    </location>
</feature>
<evidence type="ECO:0000313" key="2">
    <source>
        <dbReference type="EMBL" id="CAH1647739.1"/>
    </source>
</evidence>
<accession>A0A9P0IKG3</accession>
<evidence type="ECO:0000256" key="1">
    <source>
        <dbReference type="SAM" id="MobiDB-lite"/>
    </source>
</evidence>
<feature type="region of interest" description="Disordered" evidence="1">
    <location>
        <begin position="77"/>
        <end position="111"/>
    </location>
</feature>
<dbReference type="Proteomes" id="UP001153321">
    <property type="component" value="Chromosome Z"/>
</dbReference>
<protein>
    <submittedName>
        <fullName evidence="2">Uncharacterized protein</fullName>
    </submittedName>
</protein>
<feature type="compositionally biased region" description="Polar residues" evidence="1">
    <location>
        <begin position="170"/>
        <end position="186"/>
    </location>
</feature>
<dbReference type="AlphaFoldDB" id="A0A9P0IKG3"/>
<reference evidence="2" key="1">
    <citation type="submission" date="2022-02" db="EMBL/GenBank/DDBJ databases">
        <authorList>
            <person name="King R."/>
        </authorList>
    </citation>
    <scope>NUCLEOTIDE SEQUENCE</scope>
</reference>